<dbReference type="InterPro" id="IPR006098">
    <property type="entry name" value="MMCoA_mutase_a_cat"/>
</dbReference>
<dbReference type="GO" id="GO:0031419">
    <property type="term" value="F:cobalamin binding"/>
    <property type="evidence" value="ECO:0007669"/>
    <property type="project" value="InterPro"/>
</dbReference>
<dbReference type="InterPro" id="IPR016176">
    <property type="entry name" value="Cbl-dep_enz_cat"/>
</dbReference>
<dbReference type="SUPFAM" id="SSF51703">
    <property type="entry name" value="Cobalamin (vitamin B12)-dependent enzymes"/>
    <property type="match status" value="1"/>
</dbReference>
<keyword evidence="4" id="KW-1185">Reference proteome</keyword>
<evidence type="ECO:0000256" key="1">
    <source>
        <dbReference type="ARBA" id="ARBA00023235"/>
    </source>
</evidence>
<dbReference type="InterPro" id="IPR006099">
    <property type="entry name" value="MeMalonylCoA_mutase_a/b_cat"/>
</dbReference>
<dbReference type="Pfam" id="PF01642">
    <property type="entry name" value="MM_CoA_mutase"/>
    <property type="match status" value="1"/>
</dbReference>
<evidence type="ECO:0000313" key="3">
    <source>
        <dbReference type="EMBL" id="GCE05444.1"/>
    </source>
</evidence>
<comment type="caution">
    <text evidence="3">The sequence shown here is derived from an EMBL/GenBank/DDBJ whole genome shotgun (WGS) entry which is preliminary data.</text>
</comment>
<reference evidence="4" key="1">
    <citation type="submission" date="2018-12" db="EMBL/GenBank/DDBJ databases">
        <title>Tengunoibacter tsumagoiensis gen. nov., sp. nov., Dictyobacter kobayashii sp. nov., D. alpinus sp. nov., and D. joshuensis sp. nov. and description of Dictyobacteraceae fam. nov. within the order Ktedonobacterales isolated from Tengu-no-mugimeshi.</title>
        <authorList>
            <person name="Wang C.M."/>
            <person name="Zheng Y."/>
            <person name="Sakai Y."/>
            <person name="Toyoda A."/>
            <person name="Minakuchi Y."/>
            <person name="Abe K."/>
            <person name="Yokota A."/>
            <person name="Yabe S."/>
        </authorList>
    </citation>
    <scope>NUCLEOTIDE SEQUENCE [LARGE SCALE GENOMIC DNA]</scope>
    <source>
        <strain evidence="4">S-27</strain>
    </source>
</reference>
<dbReference type="Proteomes" id="UP000287224">
    <property type="component" value="Unassembled WGS sequence"/>
</dbReference>
<proteinExistence type="predicted"/>
<evidence type="ECO:0000313" key="4">
    <source>
        <dbReference type="Proteomes" id="UP000287224"/>
    </source>
</evidence>
<sequence>MPDPEFSELTTRPVLEQRSLFDAEELARLETAQRQWEDTTLKQSVQRIPEREQIETTSGVPVQRLYTPRDLSKQNYMQDIGFPGEYPYTRGVQPTMYRAKPWTMRMFAGFGTAEDTNARFKYLLQQGQTGLSTAFDMATLYGYDTDHPMAAGEFGKCGVAISSLADMEVLFADLPLDKITTSMTINSPASAIWAMYIVNAEKRGYPMAKLGGTLQNDILKEYIAQKEYLFPPEPSLGLVIDTIEFGSRSMPRWNTISISGYHIREAGATAVQELAFTIADGLAYVDAAIERGLKIDEFAPRLSFFFDVHNDFLEEIAKFRAGRRLWARLMREKYGAKDPRSWMMRCHAQTAGVSLSAQQPENNIVRTTIQALAAVLGGTNSLHTNSLDEALALPTEKAALIALRTQQIIAHESGVVNTVDPLAGSYAIEALTDQTEQAAQQYLDRIEQLGGVLACIQNGFFQHEIAESAYRYQQEIDLQQRQIVGVNAYTLDEEVKVPTLYVDYEGQKRHLERLNRVRRERDQAEVRRALSALRRACDEHKNTMPALLDAARAYATLGEMMDVFRAAFGEYLEPAIF</sequence>
<keyword evidence="1" id="KW-0413">Isomerase</keyword>
<dbReference type="OrthoDB" id="9762378at2"/>
<dbReference type="EMBL" id="BIFQ01000001">
    <property type="protein sequence ID" value="GCE05444.1"/>
    <property type="molecule type" value="Genomic_DNA"/>
</dbReference>
<dbReference type="GO" id="GO:0004494">
    <property type="term" value="F:methylmalonyl-CoA mutase activity"/>
    <property type="evidence" value="ECO:0007669"/>
    <property type="project" value="InterPro"/>
</dbReference>
<accession>A0A401ZEZ5</accession>
<dbReference type="NCBIfam" id="TIGR00641">
    <property type="entry name" value="acid_CoA_mut_N"/>
    <property type="match status" value="1"/>
</dbReference>
<feature type="domain" description="Methylmalonyl-CoA mutase alpha/beta chain catalytic" evidence="2">
    <location>
        <begin position="56"/>
        <end position="570"/>
    </location>
</feature>
<evidence type="ECO:0000259" key="2">
    <source>
        <dbReference type="Pfam" id="PF01642"/>
    </source>
</evidence>
<gene>
    <name evidence="3" type="ORF">KDAU_27730</name>
</gene>
<dbReference type="CDD" id="cd03680">
    <property type="entry name" value="MM_CoA_mutase_ICM_like"/>
    <property type="match status" value="1"/>
</dbReference>
<dbReference type="Gene3D" id="3.20.20.240">
    <property type="entry name" value="Methylmalonyl-CoA mutase"/>
    <property type="match status" value="1"/>
</dbReference>
<organism evidence="3 4">
    <name type="scientific">Dictyobacter aurantiacus</name>
    <dbReference type="NCBI Taxonomy" id="1936993"/>
    <lineage>
        <taxon>Bacteria</taxon>
        <taxon>Bacillati</taxon>
        <taxon>Chloroflexota</taxon>
        <taxon>Ktedonobacteria</taxon>
        <taxon>Ktedonobacterales</taxon>
        <taxon>Dictyobacteraceae</taxon>
        <taxon>Dictyobacter</taxon>
    </lineage>
</organism>
<dbReference type="RefSeq" id="WP_126596485.1">
    <property type="nucleotide sequence ID" value="NZ_BIFQ01000001.1"/>
</dbReference>
<dbReference type="PANTHER" id="PTHR48101:SF1">
    <property type="entry name" value="METHYLMALONYL-COA MUTASE, LARGE SUBUNIT"/>
    <property type="match status" value="1"/>
</dbReference>
<dbReference type="AlphaFoldDB" id="A0A401ZEZ5"/>
<dbReference type="PANTHER" id="PTHR48101">
    <property type="entry name" value="METHYLMALONYL-COA MUTASE, MITOCHONDRIAL-RELATED"/>
    <property type="match status" value="1"/>
</dbReference>
<protein>
    <submittedName>
        <fullName evidence="3">Methylmalonyl-CoA mutase</fullName>
    </submittedName>
</protein>
<name>A0A401ZEZ5_9CHLR</name>